<keyword evidence="2 3" id="KW-0378">Hydrolase</keyword>
<dbReference type="Gene3D" id="3.40.50.1820">
    <property type="entry name" value="alpha/beta hydrolase"/>
    <property type="match status" value="1"/>
</dbReference>
<comment type="similarity">
    <text evidence="1 3">Belongs to the type-B carboxylesterase/lipase family.</text>
</comment>
<reference evidence="5" key="1">
    <citation type="submission" date="2023-03" db="EMBL/GenBank/DDBJ databases">
        <title>Massive genome expansion in bonnet fungi (Mycena s.s.) driven by repeated elements and novel gene families across ecological guilds.</title>
        <authorList>
            <consortium name="Lawrence Berkeley National Laboratory"/>
            <person name="Harder C.B."/>
            <person name="Miyauchi S."/>
            <person name="Viragh M."/>
            <person name="Kuo A."/>
            <person name="Thoen E."/>
            <person name="Andreopoulos B."/>
            <person name="Lu D."/>
            <person name="Skrede I."/>
            <person name="Drula E."/>
            <person name="Henrissat B."/>
            <person name="Morin E."/>
            <person name="Kohler A."/>
            <person name="Barry K."/>
            <person name="LaButti K."/>
            <person name="Morin E."/>
            <person name="Salamov A."/>
            <person name="Lipzen A."/>
            <person name="Mereny Z."/>
            <person name="Hegedus B."/>
            <person name="Baldrian P."/>
            <person name="Stursova M."/>
            <person name="Weitz H."/>
            <person name="Taylor A."/>
            <person name="Grigoriev I.V."/>
            <person name="Nagy L.G."/>
            <person name="Martin F."/>
            <person name="Kauserud H."/>
        </authorList>
    </citation>
    <scope>NUCLEOTIDE SEQUENCE</scope>
    <source>
        <strain evidence="5">CBHHK173m</strain>
    </source>
</reference>
<proteinExistence type="inferred from homology"/>
<evidence type="ECO:0000256" key="1">
    <source>
        <dbReference type="ARBA" id="ARBA00005964"/>
    </source>
</evidence>
<evidence type="ECO:0000256" key="3">
    <source>
        <dbReference type="RuleBase" id="RU361235"/>
    </source>
</evidence>
<evidence type="ECO:0000313" key="6">
    <source>
        <dbReference type="Proteomes" id="UP001222325"/>
    </source>
</evidence>
<dbReference type="SUPFAM" id="SSF53474">
    <property type="entry name" value="alpha/beta-Hydrolases"/>
    <property type="match status" value="1"/>
</dbReference>
<dbReference type="InterPro" id="IPR050309">
    <property type="entry name" value="Type-B_Carboxylest/Lipase"/>
</dbReference>
<evidence type="ECO:0000256" key="2">
    <source>
        <dbReference type="ARBA" id="ARBA00022801"/>
    </source>
</evidence>
<dbReference type="AlphaFoldDB" id="A0AAD6U6I0"/>
<feature type="chain" id="PRO_5041782653" description="Carboxylic ester hydrolase" evidence="3">
    <location>
        <begin position="18"/>
        <end position="536"/>
    </location>
</feature>
<dbReference type="PROSITE" id="PS00941">
    <property type="entry name" value="CARBOXYLESTERASE_B_2"/>
    <property type="match status" value="1"/>
</dbReference>
<organism evidence="5 6">
    <name type="scientific">Mycena belliarum</name>
    <dbReference type="NCBI Taxonomy" id="1033014"/>
    <lineage>
        <taxon>Eukaryota</taxon>
        <taxon>Fungi</taxon>
        <taxon>Dikarya</taxon>
        <taxon>Basidiomycota</taxon>
        <taxon>Agaricomycotina</taxon>
        <taxon>Agaricomycetes</taxon>
        <taxon>Agaricomycetidae</taxon>
        <taxon>Agaricales</taxon>
        <taxon>Marasmiineae</taxon>
        <taxon>Mycenaceae</taxon>
        <taxon>Mycena</taxon>
    </lineage>
</organism>
<sequence>MLLCTLLSLLHPFSVTGASLDATIKTGTFRGISTTNGIEKWLGLRFAEPPVGSLRFKAPVPITKASGGIVNASAFGNACPQPASATLGAPVAEDCLFLNIFRPQNTSANAKLPVLFWIHGGAYTTNSASNPQFDPTSILQRSTALNKPIIFVSTNYRLNTFGFLSSLNVPAKDLNVGLLDQRQALVFVKENIAAFGGDPSKVTIWGQSAGAGSVESHFVFSAPQPLFRAGIADSSTGPFKNSPDARTYDKPEKPFSRLLASTGCAPGAGSVSCLQKVPFETLMNISNTMITSTLNGQLWQPSVGPKGSLIPERASARIARGDFLHLPYIGGTNLNEGTTFSGTVENRSLVGEAQDEAFKQFIGHLVIDNSTITPAVYAKFLALFPANDPALGAPFNTGDSLFDRASAWYTDIMFLSPRRNFFQHGSKLQPMFAYHFREFIPGNDPSLGVFHASELELLFGPVPNPVEDAFAQQMKDFYINFVNDLNPGVKWPAFTLTARSPVLQLMRNNITMIPDNFDLRMSNFMNSPEVLNEFEK</sequence>
<dbReference type="Proteomes" id="UP001222325">
    <property type="component" value="Unassembled WGS sequence"/>
</dbReference>
<accession>A0AAD6U6I0</accession>
<dbReference type="InterPro" id="IPR019826">
    <property type="entry name" value="Carboxylesterase_B_AS"/>
</dbReference>
<protein>
    <recommendedName>
        <fullName evidence="3">Carboxylic ester hydrolase</fullName>
        <ecNumber evidence="3">3.1.1.-</ecNumber>
    </recommendedName>
</protein>
<keyword evidence="6" id="KW-1185">Reference proteome</keyword>
<dbReference type="InterPro" id="IPR019819">
    <property type="entry name" value="Carboxylesterase_B_CS"/>
</dbReference>
<evidence type="ECO:0000313" key="5">
    <source>
        <dbReference type="EMBL" id="KAJ7086182.1"/>
    </source>
</evidence>
<feature type="domain" description="Carboxylesterase type B" evidence="4">
    <location>
        <begin position="23"/>
        <end position="509"/>
    </location>
</feature>
<name>A0AAD6U6I0_9AGAR</name>
<dbReference type="InterPro" id="IPR002018">
    <property type="entry name" value="CarbesteraseB"/>
</dbReference>
<dbReference type="InterPro" id="IPR029058">
    <property type="entry name" value="AB_hydrolase_fold"/>
</dbReference>
<feature type="signal peptide" evidence="3">
    <location>
        <begin position="1"/>
        <end position="17"/>
    </location>
</feature>
<dbReference type="Pfam" id="PF00135">
    <property type="entry name" value="COesterase"/>
    <property type="match status" value="1"/>
</dbReference>
<dbReference type="EC" id="3.1.1.-" evidence="3"/>
<keyword evidence="3" id="KW-0732">Signal</keyword>
<dbReference type="GO" id="GO:0016787">
    <property type="term" value="F:hydrolase activity"/>
    <property type="evidence" value="ECO:0007669"/>
    <property type="project" value="UniProtKB-KW"/>
</dbReference>
<dbReference type="EMBL" id="JARJCN010000032">
    <property type="protein sequence ID" value="KAJ7086182.1"/>
    <property type="molecule type" value="Genomic_DNA"/>
</dbReference>
<comment type="caution">
    <text evidence="5">The sequence shown here is derived from an EMBL/GenBank/DDBJ whole genome shotgun (WGS) entry which is preliminary data.</text>
</comment>
<gene>
    <name evidence="5" type="ORF">B0H15DRAFT_782306</name>
</gene>
<dbReference type="PROSITE" id="PS00122">
    <property type="entry name" value="CARBOXYLESTERASE_B_1"/>
    <property type="match status" value="1"/>
</dbReference>
<evidence type="ECO:0000259" key="4">
    <source>
        <dbReference type="Pfam" id="PF00135"/>
    </source>
</evidence>
<dbReference type="PANTHER" id="PTHR11559">
    <property type="entry name" value="CARBOXYLESTERASE"/>
    <property type="match status" value="1"/>
</dbReference>